<evidence type="ECO:0008006" key="2">
    <source>
        <dbReference type="Google" id="ProtNLM"/>
    </source>
</evidence>
<dbReference type="SUPFAM" id="SSF53383">
    <property type="entry name" value="PLP-dependent transferases"/>
    <property type="match status" value="1"/>
</dbReference>
<proteinExistence type="predicted"/>
<gene>
    <name evidence="1" type="ORF">METZ01_LOCUS151317</name>
</gene>
<reference evidence="1" key="1">
    <citation type="submission" date="2018-05" db="EMBL/GenBank/DDBJ databases">
        <authorList>
            <person name="Lanie J.A."/>
            <person name="Ng W.-L."/>
            <person name="Kazmierczak K.M."/>
            <person name="Andrzejewski T.M."/>
            <person name="Davidsen T.M."/>
            <person name="Wayne K.J."/>
            <person name="Tettelin H."/>
            <person name="Glass J.I."/>
            <person name="Rusch D."/>
            <person name="Podicherti R."/>
            <person name="Tsui H.-C.T."/>
            <person name="Winkler M.E."/>
        </authorList>
    </citation>
    <scope>NUCLEOTIDE SEQUENCE</scope>
</reference>
<accession>A0A382AC00</accession>
<dbReference type="InterPro" id="IPR015424">
    <property type="entry name" value="PyrdxlP-dep_Trfase"/>
</dbReference>
<name>A0A382AC00_9ZZZZ</name>
<organism evidence="1">
    <name type="scientific">marine metagenome</name>
    <dbReference type="NCBI Taxonomy" id="408172"/>
    <lineage>
        <taxon>unclassified sequences</taxon>
        <taxon>metagenomes</taxon>
        <taxon>ecological metagenomes</taxon>
    </lineage>
</organism>
<protein>
    <recommendedName>
        <fullName evidence="2">Aminotransferase class V domain-containing protein</fullName>
    </recommendedName>
</protein>
<evidence type="ECO:0000313" key="1">
    <source>
        <dbReference type="EMBL" id="SVA98463.1"/>
    </source>
</evidence>
<dbReference type="AlphaFoldDB" id="A0A382AC00"/>
<dbReference type="EMBL" id="UINC01024572">
    <property type="protein sequence ID" value="SVA98463.1"/>
    <property type="molecule type" value="Genomic_DNA"/>
</dbReference>
<sequence length="280" mass="32836">MVPLFDKRIEELIHNLKTKNIEFLDHTLMTLNEKVGVDLFERFKHDFTNHLKSSMYNHLTGFDAFEEVNIIAGCTQFFDDLYVMNNEIQVLRDEYKYHELINPNLQYKTIESLRANVPLVISLPFSFHGQEHPEMNKILEVCLQRHIPLHIDSAWIPASKDICFNYDHPAIHSFAISMSKGYGTAGWNRIGIRWKRKRNGSDTINTLKDYHQITTYPVAVGLYFLDNLLPDHLWATHKERNEKICKDFGLTQTKAIHMARKGEINYGLSPLIRYLEYNHD</sequence>